<proteinExistence type="predicted"/>
<accession>A0AAN6UMR2</accession>
<organism evidence="1 2">
    <name type="scientific">Trichocladium antarcticum</name>
    <dbReference type="NCBI Taxonomy" id="1450529"/>
    <lineage>
        <taxon>Eukaryota</taxon>
        <taxon>Fungi</taxon>
        <taxon>Dikarya</taxon>
        <taxon>Ascomycota</taxon>
        <taxon>Pezizomycotina</taxon>
        <taxon>Sordariomycetes</taxon>
        <taxon>Sordariomycetidae</taxon>
        <taxon>Sordariales</taxon>
        <taxon>Chaetomiaceae</taxon>
        <taxon>Trichocladium</taxon>
    </lineage>
</organism>
<dbReference type="AlphaFoldDB" id="A0AAN6UMR2"/>
<dbReference type="EMBL" id="MU853405">
    <property type="protein sequence ID" value="KAK4135888.1"/>
    <property type="molecule type" value="Genomic_DNA"/>
</dbReference>
<gene>
    <name evidence="1" type="ORF">BT67DRAFT_263378</name>
</gene>
<protein>
    <submittedName>
        <fullName evidence="1">Uncharacterized protein</fullName>
    </submittedName>
</protein>
<evidence type="ECO:0000313" key="2">
    <source>
        <dbReference type="Proteomes" id="UP001304895"/>
    </source>
</evidence>
<reference evidence="1" key="2">
    <citation type="submission" date="2023-05" db="EMBL/GenBank/DDBJ databases">
        <authorList>
            <consortium name="Lawrence Berkeley National Laboratory"/>
            <person name="Steindorff A."/>
            <person name="Hensen N."/>
            <person name="Bonometti L."/>
            <person name="Westerberg I."/>
            <person name="Brannstrom I.O."/>
            <person name="Guillou S."/>
            <person name="Cros-Aarteil S."/>
            <person name="Calhoun S."/>
            <person name="Haridas S."/>
            <person name="Kuo A."/>
            <person name="Mondo S."/>
            <person name="Pangilinan J."/>
            <person name="Riley R."/>
            <person name="Labutti K."/>
            <person name="Andreopoulos B."/>
            <person name="Lipzen A."/>
            <person name="Chen C."/>
            <person name="Yanf M."/>
            <person name="Daum C."/>
            <person name="Ng V."/>
            <person name="Clum A."/>
            <person name="Ohm R."/>
            <person name="Martin F."/>
            <person name="Silar P."/>
            <person name="Natvig D."/>
            <person name="Lalanne C."/>
            <person name="Gautier V."/>
            <person name="Ament-Velasquez S.L."/>
            <person name="Kruys A."/>
            <person name="Hutchinson M.I."/>
            <person name="Powell A.J."/>
            <person name="Barry K."/>
            <person name="Miller A.N."/>
            <person name="Grigoriev I.V."/>
            <person name="Debuchy R."/>
            <person name="Gladieux P."/>
            <person name="Thoren M.H."/>
            <person name="Johannesson H."/>
        </authorList>
    </citation>
    <scope>NUCLEOTIDE SEQUENCE</scope>
    <source>
        <strain evidence="1">CBS 123565</strain>
    </source>
</reference>
<keyword evidence="2" id="KW-1185">Reference proteome</keyword>
<name>A0AAN6UMR2_9PEZI</name>
<dbReference type="Proteomes" id="UP001304895">
    <property type="component" value="Unassembled WGS sequence"/>
</dbReference>
<comment type="caution">
    <text evidence="1">The sequence shown here is derived from an EMBL/GenBank/DDBJ whole genome shotgun (WGS) entry which is preliminary data.</text>
</comment>
<reference evidence="1" key="1">
    <citation type="journal article" date="2023" name="Mol. Phylogenet. Evol.">
        <title>Genome-scale phylogeny and comparative genomics of the fungal order Sordariales.</title>
        <authorList>
            <person name="Hensen N."/>
            <person name="Bonometti L."/>
            <person name="Westerberg I."/>
            <person name="Brannstrom I.O."/>
            <person name="Guillou S."/>
            <person name="Cros-Aarteil S."/>
            <person name="Calhoun S."/>
            <person name="Haridas S."/>
            <person name="Kuo A."/>
            <person name="Mondo S."/>
            <person name="Pangilinan J."/>
            <person name="Riley R."/>
            <person name="LaButti K."/>
            <person name="Andreopoulos B."/>
            <person name="Lipzen A."/>
            <person name="Chen C."/>
            <person name="Yan M."/>
            <person name="Daum C."/>
            <person name="Ng V."/>
            <person name="Clum A."/>
            <person name="Steindorff A."/>
            <person name="Ohm R.A."/>
            <person name="Martin F."/>
            <person name="Silar P."/>
            <person name="Natvig D.O."/>
            <person name="Lalanne C."/>
            <person name="Gautier V."/>
            <person name="Ament-Velasquez S.L."/>
            <person name="Kruys A."/>
            <person name="Hutchinson M.I."/>
            <person name="Powell A.J."/>
            <person name="Barry K."/>
            <person name="Miller A.N."/>
            <person name="Grigoriev I.V."/>
            <person name="Debuchy R."/>
            <person name="Gladieux P."/>
            <person name="Hiltunen Thoren M."/>
            <person name="Johannesson H."/>
        </authorList>
    </citation>
    <scope>NUCLEOTIDE SEQUENCE</scope>
    <source>
        <strain evidence="1">CBS 123565</strain>
    </source>
</reference>
<sequence>MAQSLLRSRRRRQQDNMTATLELIGEQRLDGFVVEKPDGEEWPGMFQRMDLRKEDSGISCCCFLHSLMPPRSEGQLWALYTYIYSNSMPRAQACVSRITLARRRSWCC</sequence>
<evidence type="ECO:0000313" key="1">
    <source>
        <dbReference type="EMBL" id="KAK4135888.1"/>
    </source>
</evidence>